<proteinExistence type="predicted"/>
<dbReference type="EMBL" id="UOES01000343">
    <property type="protein sequence ID" value="VAW28063.1"/>
    <property type="molecule type" value="Genomic_DNA"/>
</dbReference>
<accession>A0A3B0UI57</accession>
<organism evidence="1">
    <name type="scientific">hydrothermal vent metagenome</name>
    <dbReference type="NCBI Taxonomy" id="652676"/>
    <lineage>
        <taxon>unclassified sequences</taxon>
        <taxon>metagenomes</taxon>
        <taxon>ecological metagenomes</taxon>
    </lineage>
</organism>
<name>A0A3B0UI57_9ZZZZ</name>
<evidence type="ECO:0000313" key="1">
    <source>
        <dbReference type="EMBL" id="VAW28063.1"/>
    </source>
</evidence>
<protein>
    <submittedName>
        <fullName evidence="1">Uncharacterized protein</fullName>
    </submittedName>
</protein>
<reference evidence="1" key="1">
    <citation type="submission" date="2018-06" db="EMBL/GenBank/DDBJ databases">
        <authorList>
            <person name="Zhirakovskaya E."/>
        </authorList>
    </citation>
    <scope>NUCLEOTIDE SEQUENCE</scope>
</reference>
<gene>
    <name evidence="1" type="ORF">MNBD_BACTEROID06-1176</name>
</gene>
<sequence>MENFMAVIYRGLFYYEPGLDIFYPLRKRLMDFDQNMLSKGVFGSKNSCKELHTSCSI</sequence>
<dbReference type="AlphaFoldDB" id="A0A3B0UI57"/>